<dbReference type="AlphaFoldDB" id="A0A0F8K3Y9"/>
<organism evidence="6 10">
    <name type="scientific">Methanosarcina mazei</name>
    <name type="common">Methanosarcina frisia</name>
    <dbReference type="NCBI Taxonomy" id="2209"/>
    <lineage>
        <taxon>Archaea</taxon>
        <taxon>Methanobacteriati</taxon>
        <taxon>Methanobacteriota</taxon>
        <taxon>Stenosarchaea group</taxon>
        <taxon>Methanomicrobia</taxon>
        <taxon>Methanosarcinales</taxon>
        <taxon>Methanosarcinaceae</taxon>
        <taxon>Methanosarcina</taxon>
    </lineage>
</organism>
<dbReference type="EMBL" id="JJPK01000129">
    <property type="protein sequence ID" value="KKG57537.1"/>
    <property type="molecule type" value="Genomic_DNA"/>
</dbReference>
<dbReference type="Proteomes" id="UP000033835">
    <property type="component" value="Unassembled WGS sequence"/>
</dbReference>
<reference evidence="8 9" key="1">
    <citation type="journal article" date="2015" name="ISME J.">
        <title>Genomic and phenotypic differentiation among Methanosarcina mazei populations from Columbia River sediment.</title>
        <authorList>
            <person name="Youngblut N.D."/>
            <person name="Wirth J.S."/>
            <person name="Henriksen J.R."/>
            <person name="Smith M."/>
            <person name="Simon H."/>
            <person name="Metcalf W.W."/>
            <person name="Whitaker R.J."/>
        </authorList>
    </citation>
    <scope>NUCLEOTIDE SEQUENCE [LARGE SCALE GENOMIC DNA]</scope>
    <source>
        <strain evidence="2 9">3.F.T.1A.1</strain>
        <strain evidence="4 11">3.F.T.1A.2</strain>
        <strain evidence="3 13">3.F.T.1A.4</strain>
        <strain evidence="7 12">3.H.M.1B.1</strain>
        <strain evidence="5 8">3.H.M.1B.2</strain>
        <strain evidence="6 10">3.H.M.1B.5</strain>
    </source>
</reference>
<evidence type="ECO:0000313" key="13">
    <source>
        <dbReference type="Proteomes" id="UP000034566"/>
    </source>
</evidence>
<dbReference type="PANTHER" id="PTHR33490">
    <property type="entry name" value="BLR5614 PROTEIN-RELATED"/>
    <property type="match status" value="1"/>
</dbReference>
<sequence length="222" mass="25815">MTKMHAESNNIQDYLKKSEVINYDHKLIVNKCLELEKDMENIENMENIEGMEEKKEISLIRKIYEFVRDDIHHSGDIGAQEVTCTASEVLEFGHGICCAKSHLLAAMLRYFGIPAGFCYQKLCSGQEGIDRKVLHGLNAVYLKDLDRWIRLDARGNKPGVDAQFFLYEEKIAWPVKKERGEEDHPIIFKEPSPTVIEILKKSNSRKEMWEQWDLGLRDLFHD</sequence>
<dbReference type="SMART" id="SM00460">
    <property type="entry name" value="TGc"/>
    <property type="match status" value="1"/>
</dbReference>
<evidence type="ECO:0000313" key="10">
    <source>
        <dbReference type="Proteomes" id="UP000034253"/>
    </source>
</evidence>
<name>A0A0F8K3Y9_METMZ</name>
<dbReference type="Proteomes" id="UP000034253">
    <property type="component" value="Unassembled WGS sequence"/>
</dbReference>
<evidence type="ECO:0000313" key="4">
    <source>
        <dbReference type="EMBL" id="KKG64861.1"/>
    </source>
</evidence>
<dbReference type="Proteomes" id="UP000034279">
    <property type="component" value="Unassembled WGS sequence"/>
</dbReference>
<evidence type="ECO:0000313" key="6">
    <source>
        <dbReference type="EMBL" id="KKG98614.1"/>
    </source>
</evidence>
<dbReference type="Gene3D" id="3.10.620.30">
    <property type="match status" value="1"/>
</dbReference>
<dbReference type="Proteomes" id="UP000034468">
    <property type="component" value="Unassembled WGS sequence"/>
</dbReference>
<evidence type="ECO:0000313" key="5">
    <source>
        <dbReference type="EMBL" id="KKG96691.1"/>
    </source>
</evidence>
<dbReference type="Pfam" id="PF01841">
    <property type="entry name" value="Transglut_core"/>
    <property type="match status" value="1"/>
</dbReference>
<evidence type="ECO:0000313" key="12">
    <source>
        <dbReference type="Proteomes" id="UP000034468"/>
    </source>
</evidence>
<dbReference type="InterPro" id="IPR038765">
    <property type="entry name" value="Papain-like_cys_pep_sf"/>
</dbReference>
<dbReference type="PATRIC" id="fig|2209.42.peg.2558"/>
<protein>
    <recommendedName>
        <fullName evidence="1">Transglutaminase-like domain-containing protein</fullName>
    </recommendedName>
</protein>
<dbReference type="PANTHER" id="PTHR33490:SF3">
    <property type="entry name" value="CONSERVED INTEGRAL MEMBRANE PROTEIN"/>
    <property type="match status" value="1"/>
</dbReference>
<evidence type="ECO:0000313" key="11">
    <source>
        <dbReference type="Proteomes" id="UP000034279"/>
    </source>
</evidence>
<dbReference type="SUPFAM" id="SSF54001">
    <property type="entry name" value="Cysteine proteinases"/>
    <property type="match status" value="1"/>
</dbReference>
<gene>
    <name evidence="2" type="ORF">DU33_11650</name>
    <name evidence="3" type="ORF">DU45_11930</name>
    <name evidence="6" type="ORF">DU56_11400</name>
    <name evidence="4" type="ORF">DU64_09835</name>
    <name evidence="7" type="ORF">DU66_10130</name>
    <name evidence="5" type="ORF">DU68_11480</name>
</gene>
<dbReference type="EMBL" id="JJPJ01000031">
    <property type="protein sequence ID" value="KKG64861.1"/>
    <property type="molecule type" value="Genomic_DNA"/>
</dbReference>
<evidence type="ECO:0000313" key="9">
    <source>
        <dbReference type="Proteomes" id="UP000034188"/>
    </source>
</evidence>
<dbReference type="EMBL" id="JJPW01000083">
    <property type="protein sequence ID" value="KKG98614.1"/>
    <property type="molecule type" value="Genomic_DNA"/>
</dbReference>
<dbReference type="InterPro" id="IPR002931">
    <property type="entry name" value="Transglutaminase-like"/>
</dbReference>
<feature type="domain" description="Transglutaminase-like" evidence="1">
    <location>
        <begin position="89"/>
        <end position="155"/>
    </location>
</feature>
<dbReference type="EMBL" id="JJPU01000031">
    <property type="protein sequence ID" value="KKH01456.1"/>
    <property type="molecule type" value="Genomic_DNA"/>
</dbReference>
<dbReference type="Proteomes" id="UP000034566">
    <property type="component" value="Unassembled WGS sequence"/>
</dbReference>
<dbReference type="EMBL" id="JJPI01000025">
    <property type="protein sequence ID" value="KKG57175.1"/>
    <property type="molecule type" value="Genomic_DNA"/>
</dbReference>
<accession>A0A0F8K3Y9</accession>
<evidence type="ECO:0000313" key="8">
    <source>
        <dbReference type="Proteomes" id="UP000033835"/>
    </source>
</evidence>
<evidence type="ECO:0000259" key="1">
    <source>
        <dbReference type="SMART" id="SM00460"/>
    </source>
</evidence>
<dbReference type="EMBL" id="JJPV01000120">
    <property type="protein sequence ID" value="KKG96691.1"/>
    <property type="molecule type" value="Genomic_DNA"/>
</dbReference>
<proteinExistence type="predicted"/>
<evidence type="ECO:0000313" key="3">
    <source>
        <dbReference type="EMBL" id="KKG57537.1"/>
    </source>
</evidence>
<comment type="caution">
    <text evidence="6">The sequence shown here is derived from an EMBL/GenBank/DDBJ whole genome shotgun (WGS) entry which is preliminary data.</text>
</comment>
<evidence type="ECO:0000313" key="2">
    <source>
        <dbReference type="EMBL" id="KKG57175.1"/>
    </source>
</evidence>
<evidence type="ECO:0000313" key="7">
    <source>
        <dbReference type="EMBL" id="KKH01456.1"/>
    </source>
</evidence>
<dbReference type="Proteomes" id="UP000034188">
    <property type="component" value="Unassembled WGS sequence"/>
</dbReference>